<dbReference type="Pfam" id="PF00534">
    <property type="entry name" value="Glycos_transf_1"/>
    <property type="match status" value="1"/>
</dbReference>
<evidence type="ECO:0000259" key="3">
    <source>
        <dbReference type="Pfam" id="PF13439"/>
    </source>
</evidence>
<dbReference type="SUPFAM" id="SSF53756">
    <property type="entry name" value="UDP-Glycosyltransferase/glycogen phosphorylase"/>
    <property type="match status" value="1"/>
</dbReference>
<dbReference type="EMBL" id="CAEZZU010000002">
    <property type="protein sequence ID" value="CAB4767166.1"/>
    <property type="molecule type" value="Genomic_DNA"/>
</dbReference>
<gene>
    <name evidence="4" type="ORF">UFOPK2242_00063</name>
    <name evidence="5" type="ORF">UFOPK2925_00049</name>
    <name evidence="6" type="ORF">UFOPK3317_00124</name>
</gene>
<dbReference type="InterPro" id="IPR028098">
    <property type="entry name" value="Glyco_trans_4-like_N"/>
</dbReference>
<dbReference type="Pfam" id="PF13439">
    <property type="entry name" value="Glyco_transf_4"/>
    <property type="match status" value="1"/>
</dbReference>
<protein>
    <submittedName>
        <fullName evidence="4">Unannotated protein</fullName>
    </submittedName>
</protein>
<name>A0A6J6K5C7_9ZZZZ</name>
<dbReference type="InterPro" id="IPR001296">
    <property type="entry name" value="Glyco_trans_1"/>
</dbReference>
<evidence type="ECO:0000259" key="2">
    <source>
        <dbReference type="Pfam" id="PF00534"/>
    </source>
</evidence>
<organism evidence="4">
    <name type="scientific">freshwater metagenome</name>
    <dbReference type="NCBI Taxonomy" id="449393"/>
    <lineage>
        <taxon>unclassified sequences</taxon>
        <taxon>metagenomes</taxon>
        <taxon>ecological metagenomes</taxon>
    </lineage>
</organism>
<feature type="domain" description="Glycosyl transferase family 1" evidence="2">
    <location>
        <begin position="203"/>
        <end position="358"/>
    </location>
</feature>
<dbReference type="EMBL" id="CAEZWM010000002">
    <property type="protein sequence ID" value="CAB4644880.1"/>
    <property type="molecule type" value="Genomic_DNA"/>
</dbReference>
<feature type="domain" description="Glycosyltransferase subfamily 4-like N-terminal" evidence="3">
    <location>
        <begin position="67"/>
        <end position="179"/>
    </location>
</feature>
<proteinExistence type="predicted"/>
<dbReference type="AlphaFoldDB" id="A0A6J6K5C7"/>
<evidence type="ECO:0000256" key="1">
    <source>
        <dbReference type="ARBA" id="ARBA00022679"/>
    </source>
</evidence>
<dbReference type="GO" id="GO:0016757">
    <property type="term" value="F:glycosyltransferase activity"/>
    <property type="evidence" value="ECO:0007669"/>
    <property type="project" value="InterPro"/>
</dbReference>
<evidence type="ECO:0000313" key="5">
    <source>
        <dbReference type="EMBL" id="CAB4767166.1"/>
    </source>
</evidence>
<dbReference type="EMBL" id="CAFBLK010000011">
    <property type="protein sequence ID" value="CAB4856109.1"/>
    <property type="molecule type" value="Genomic_DNA"/>
</dbReference>
<dbReference type="PANTHER" id="PTHR46401:SF2">
    <property type="entry name" value="GLYCOSYLTRANSFERASE WBBK-RELATED"/>
    <property type="match status" value="1"/>
</dbReference>
<keyword evidence="1" id="KW-0808">Transferase</keyword>
<dbReference type="CDD" id="cd03801">
    <property type="entry name" value="GT4_PimA-like"/>
    <property type="match status" value="1"/>
</dbReference>
<reference evidence="4" key="1">
    <citation type="submission" date="2020-05" db="EMBL/GenBank/DDBJ databases">
        <authorList>
            <person name="Chiriac C."/>
            <person name="Salcher M."/>
            <person name="Ghai R."/>
            <person name="Kavagutti S V."/>
        </authorList>
    </citation>
    <scope>NUCLEOTIDE SEQUENCE</scope>
</reference>
<dbReference type="PANTHER" id="PTHR46401">
    <property type="entry name" value="GLYCOSYLTRANSFERASE WBBK-RELATED"/>
    <property type="match status" value="1"/>
</dbReference>
<sequence>MDIYWYWPYLRQEELALAGGVLRQGDQLAVHCTDRPLDPISSSLEGCEVLPALPGVDERSTEGSISWGVSRAATYIGRARARHSVLKEETFDVAHVIYLNPFVDWLALRRLAQRVPLVSTVHDVTPHQRRMPKRVEHSILARQYANAGTLVVHHDWVAERLSSEFEVDPARINYIPLPVLPPPLVVEDQGVGDEGVGDQGVGDGVPEILFFGTLRRNKGVDVLLEAIRLLPKEQEFRLVIAGKGFAEVEQLVRDAASRDKRIVAEIGYATAARKAALYARCSVNVLPYTSFESQSAVLQDAYANSTPLIVSDVGALGSTVRSEGTGWVVPPSDANALAEAILESLGDETAAKQAGANMAKVASQRTPALVGAALRRLYEEVAGAPQ</sequence>
<dbReference type="Gene3D" id="3.40.50.2000">
    <property type="entry name" value="Glycogen Phosphorylase B"/>
    <property type="match status" value="2"/>
</dbReference>
<evidence type="ECO:0000313" key="4">
    <source>
        <dbReference type="EMBL" id="CAB4644880.1"/>
    </source>
</evidence>
<dbReference type="GO" id="GO:0009103">
    <property type="term" value="P:lipopolysaccharide biosynthetic process"/>
    <property type="evidence" value="ECO:0007669"/>
    <property type="project" value="TreeGrafter"/>
</dbReference>
<evidence type="ECO:0000313" key="6">
    <source>
        <dbReference type="EMBL" id="CAB4856109.1"/>
    </source>
</evidence>
<accession>A0A6J6K5C7</accession>